<evidence type="ECO:0000313" key="2">
    <source>
        <dbReference type="EMBL" id="GAB48446.1"/>
    </source>
</evidence>
<feature type="domain" description="Dienelactone hydrolase" evidence="1">
    <location>
        <begin position="6"/>
        <end position="185"/>
    </location>
</feature>
<dbReference type="OrthoDB" id="2834584at2"/>
<gene>
    <name evidence="2" type="ORF">MOPEL_073_00860</name>
</gene>
<dbReference type="GO" id="GO:0016787">
    <property type="term" value="F:hydrolase activity"/>
    <property type="evidence" value="ECO:0007669"/>
    <property type="project" value="InterPro"/>
</dbReference>
<dbReference type="InterPro" id="IPR051049">
    <property type="entry name" value="Dienelactone_hydrolase-like"/>
</dbReference>
<organism evidence="2 3">
    <name type="scientific">Mobilicoccus pelagius NBRC 104925</name>
    <dbReference type="NCBI Taxonomy" id="1089455"/>
    <lineage>
        <taxon>Bacteria</taxon>
        <taxon>Bacillati</taxon>
        <taxon>Actinomycetota</taxon>
        <taxon>Actinomycetes</taxon>
        <taxon>Micrococcales</taxon>
        <taxon>Dermatophilaceae</taxon>
        <taxon>Mobilicoccus</taxon>
    </lineage>
</organism>
<dbReference type="Pfam" id="PF01738">
    <property type="entry name" value="DLH"/>
    <property type="match status" value="1"/>
</dbReference>
<dbReference type="SUPFAM" id="SSF53474">
    <property type="entry name" value="alpha/beta-Hydrolases"/>
    <property type="match status" value="1"/>
</dbReference>
<keyword evidence="3" id="KW-1185">Reference proteome</keyword>
<dbReference type="InterPro" id="IPR029058">
    <property type="entry name" value="AB_hydrolase_fold"/>
</dbReference>
<dbReference type="Gene3D" id="3.40.50.1820">
    <property type="entry name" value="alpha/beta hydrolase"/>
    <property type="match status" value="1"/>
</dbReference>
<protein>
    <recommendedName>
        <fullName evidence="1">Dienelactone hydrolase domain-containing protein</fullName>
    </recommendedName>
</protein>
<name>H5URT8_9MICO</name>
<proteinExistence type="predicted"/>
<dbReference type="AlphaFoldDB" id="H5URT8"/>
<dbReference type="eggNOG" id="COG0412">
    <property type="taxonomic scope" value="Bacteria"/>
</dbReference>
<dbReference type="PANTHER" id="PTHR46623">
    <property type="entry name" value="CARBOXYMETHYLENEBUTENOLIDASE-RELATED"/>
    <property type="match status" value="1"/>
</dbReference>
<reference evidence="2 3" key="1">
    <citation type="submission" date="2012-02" db="EMBL/GenBank/DDBJ databases">
        <title>Whole genome shotgun sequence of Mobilicoccus pelagius NBRC 104925.</title>
        <authorList>
            <person name="Yoshida Y."/>
            <person name="Hosoyama A."/>
            <person name="Tsuchikane K."/>
            <person name="Katsumata H."/>
            <person name="Yamazaki S."/>
            <person name="Fujita N."/>
        </authorList>
    </citation>
    <scope>NUCLEOTIDE SEQUENCE [LARGE SCALE GENOMIC DNA]</scope>
    <source>
        <strain evidence="2 3">NBRC 104925</strain>
    </source>
</reference>
<dbReference type="STRING" id="1089455.MOPEL_073_00860"/>
<evidence type="ECO:0000259" key="1">
    <source>
        <dbReference type="Pfam" id="PF01738"/>
    </source>
</evidence>
<dbReference type="RefSeq" id="WP_009482344.1">
    <property type="nucleotide sequence ID" value="NZ_BAFE01000052.1"/>
</dbReference>
<evidence type="ECO:0000313" key="3">
    <source>
        <dbReference type="Proteomes" id="UP000004367"/>
    </source>
</evidence>
<dbReference type="Proteomes" id="UP000004367">
    <property type="component" value="Unassembled WGS sequence"/>
</dbReference>
<dbReference type="PANTHER" id="PTHR46623:SF6">
    <property type="entry name" value="ALPHA_BETA-HYDROLASES SUPERFAMILY PROTEIN"/>
    <property type="match status" value="1"/>
</dbReference>
<accession>H5URT8</accession>
<comment type="caution">
    <text evidence="2">The sequence shown here is derived from an EMBL/GenBank/DDBJ whole genome shotgun (WGS) entry which is preliminary data.</text>
</comment>
<dbReference type="EMBL" id="BAFE01000052">
    <property type="protein sequence ID" value="GAB48446.1"/>
    <property type="molecule type" value="Genomic_DNA"/>
</dbReference>
<sequence length="188" mass="20580">MSADLVILHSAYGQTRGVRAVAEALAATGRRVHVPDFYRGRVFTTEAQGIAHRDAIGYQALLDRVRGDIAGLDPTTSFLGFSLGASFAHRLAAERPAMGHLVLVGNTNPVSGSWPGIPVQVHRFEEDHWVRPSDVADLREAVEVSGGMFEDHVLPGHGHLFTEPHLPEYDPARVDTFVAQVHEFLDWA</sequence>
<dbReference type="InterPro" id="IPR002925">
    <property type="entry name" value="Dienelactn_hydro"/>
</dbReference>